<keyword evidence="4 15" id="KW-0732">Signal</keyword>
<dbReference type="InterPro" id="IPR038466">
    <property type="entry name" value="S8_pro-domain_sf"/>
</dbReference>
<evidence type="ECO:0000256" key="5">
    <source>
        <dbReference type="ARBA" id="ARBA00022801"/>
    </source>
</evidence>
<dbReference type="Gene3D" id="3.30.70.850">
    <property type="entry name" value="Peptidase S8, pro-domain"/>
    <property type="match status" value="1"/>
</dbReference>
<dbReference type="InterPro" id="IPR008979">
    <property type="entry name" value="Galactose-bd-like_sf"/>
</dbReference>
<dbReference type="SUPFAM" id="SSF54897">
    <property type="entry name" value="Protease propeptides/inhibitors"/>
    <property type="match status" value="1"/>
</dbReference>
<dbReference type="Gene3D" id="2.60.120.260">
    <property type="entry name" value="Galactose-binding domain-like"/>
    <property type="match status" value="1"/>
</dbReference>
<dbReference type="PANTHER" id="PTHR42884:SF30">
    <property type="entry name" value="PROPROTEIN CONVERTASE SUBTILISIN_KEXIN TYPE 5"/>
    <property type="match status" value="1"/>
</dbReference>
<evidence type="ECO:0000256" key="2">
    <source>
        <dbReference type="ARBA" id="ARBA00022670"/>
    </source>
</evidence>
<dbReference type="SMART" id="SM00261">
    <property type="entry name" value="FU"/>
    <property type="match status" value="18"/>
</dbReference>
<comment type="function">
    <text evidence="10">Probably involved in the processing of hormone and other protein precursors at sites comprised of pairs of basic amino acid residues.</text>
</comment>
<gene>
    <name evidence="17" type="ORF">CesoFtcFv8_023841</name>
</gene>
<evidence type="ECO:0000313" key="18">
    <source>
        <dbReference type="Proteomes" id="UP001335648"/>
    </source>
</evidence>
<comment type="caution">
    <text evidence="17">The sequence shown here is derived from an EMBL/GenBank/DDBJ whole genome shotgun (WGS) entry which is preliminary data.</text>
</comment>
<dbReference type="InterPro" id="IPR032778">
    <property type="entry name" value="GF_recep_IV"/>
</dbReference>
<organism evidence="17 18">
    <name type="scientific">Champsocephalus esox</name>
    <name type="common">pike icefish</name>
    <dbReference type="NCBI Taxonomy" id="159716"/>
    <lineage>
        <taxon>Eukaryota</taxon>
        <taxon>Metazoa</taxon>
        <taxon>Chordata</taxon>
        <taxon>Craniata</taxon>
        <taxon>Vertebrata</taxon>
        <taxon>Euteleostomi</taxon>
        <taxon>Actinopterygii</taxon>
        <taxon>Neopterygii</taxon>
        <taxon>Teleostei</taxon>
        <taxon>Neoteleostei</taxon>
        <taxon>Acanthomorphata</taxon>
        <taxon>Eupercaria</taxon>
        <taxon>Perciformes</taxon>
        <taxon>Notothenioidei</taxon>
        <taxon>Channichthyidae</taxon>
        <taxon>Champsocephalus</taxon>
    </lineage>
</organism>
<dbReference type="FunFam" id="3.40.50.200:FF:000021">
    <property type="entry name" value="Proprotein convertase subtilisin/kexin type 5a"/>
    <property type="match status" value="1"/>
</dbReference>
<evidence type="ECO:0000256" key="1">
    <source>
        <dbReference type="ARBA" id="ARBA00005325"/>
    </source>
</evidence>
<dbReference type="CDD" id="cd00064">
    <property type="entry name" value="FU"/>
    <property type="match status" value="13"/>
</dbReference>
<evidence type="ECO:0000256" key="8">
    <source>
        <dbReference type="ARBA" id="ARBA00023157"/>
    </source>
</evidence>
<protein>
    <recommendedName>
        <fullName evidence="11">SPC3</fullName>
    </recommendedName>
</protein>
<evidence type="ECO:0000256" key="14">
    <source>
        <dbReference type="SAM" id="MobiDB-lite"/>
    </source>
</evidence>
<dbReference type="InterPro" id="IPR006212">
    <property type="entry name" value="Furin_repeat"/>
</dbReference>
<evidence type="ECO:0000256" key="10">
    <source>
        <dbReference type="ARBA" id="ARBA00055784"/>
    </source>
</evidence>
<evidence type="ECO:0000256" key="9">
    <source>
        <dbReference type="ARBA" id="ARBA00023180"/>
    </source>
</evidence>
<dbReference type="SUPFAM" id="SSF57184">
    <property type="entry name" value="Growth factor receptor domain"/>
    <property type="match status" value="7"/>
</dbReference>
<dbReference type="InterPro" id="IPR001368">
    <property type="entry name" value="TNFR/NGFR_Cys_rich_reg"/>
</dbReference>
<dbReference type="SMART" id="SM00181">
    <property type="entry name" value="EGF"/>
    <property type="match status" value="12"/>
</dbReference>
<evidence type="ECO:0000259" key="16">
    <source>
        <dbReference type="PROSITE" id="PS51829"/>
    </source>
</evidence>
<dbReference type="Pfam" id="PF01483">
    <property type="entry name" value="P_proprotein"/>
    <property type="match status" value="1"/>
</dbReference>
<evidence type="ECO:0000256" key="4">
    <source>
        <dbReference type="ARBA" id="ARBA00022729"/>
    </source>
</evidence>
<dbReference type="FunFam" id="3.30.70.850:FF:000001">
    <property type="entry name" value="Proprotein convertase subtilisin/kexin type 5"/>
    <property type="match status" value="1"/>
</dbReference>
<dbReference type="GO" id="GO:0004252">
    <property type="term" value="F:serine-type endopeptidase activity"/>
    <property type="evidence" value="ECO:0007669"/>
    <property type="project" value="UniProtKB-UniRule"/>
</dbReference>
<evidence type="ECO:0000256" key="15">
    <source>
        <dbReference type="SAM" id="SignalP"/>
    </source>
</evidence>
<dbReference type="InterPro" id="IPR000209">
    <property type="entry name" value="Peptidase_S8/S53_dom"/>
</dbReference>
<dbReference type="PROSITE" id="PS00652">
    <property type="entry name" value="TNFR_NGFR_1"/>
    <property type="match status" value="1"/>
</dbReference>
<accession>A0AAN8GHH8</accession>
<keyword evidence="9" id="KW-0325">Glycoprotein</keyword>
<dbReference type="InterPro" id="IPR032815">
    <property type="entry name" value="S8_pro-domain"/>
</dbReference>
<feature type="signal peptide" evidence="15">
    <location>
        <begin position="1"/>
        <end position="19"/>
    </location>
</feature>
<dbReference type="InterPro" id="IPR009030">
    <property type="entry name" value="Growth_fac_rcpt_cys_sf"/>
</dbReference>
<keyword evidence="2 13" id="KW-0645">Protease</keyword>
<dbReference type="PROSITE" id="PS00136">
    <property type="entry name" value="SUBTILASE_ASP"/>
    <property type="match status" value="1"/>
</dbReference>
<keyword evidence="6 13" id="KW-0720">Serine protease</keyword>
<dbReference type="FunFam" id="2.60.120.260:FF:000006">
    <property type="entry name" value="Proprotein convertase subtilisin/kexin type 5"/>
    <property type="match status" value="1"/>
</dbReference>
<evidence type="ECO:0000256" key="11">
    <source>
        <dbReference type="ARBA" id="ARBA00076619"/>
    </source>
</evidence>
<keyword evidence="3" id="KW-0165">Cleavage on pair of basic residues</keyword>
<feature type="region of interest" description="Disordered" evidence="14">
    <location>
        <begin position="1362"/>
        <end position="1382"/>
    </location>
</feature>
<dbReference type="InterPro" id="IPR002884">
    <property type="entry name" value="P_dom"/>
</dbReference>
<comment type="similarity">
    <text evidence="1">Belongs to the peptidase S8 family. Furin subfamily.</text>
</comment>
<evidence type="ECO:0000256" key="12">
    <source>
        <dbReference type="PIRSR" id="PIRSR615500-1"/>
    </source>
</evidence>
<keyword evidence="8" id="KW-1015">Disulfide bond</keyword>
<feature type="active site" description="Charge relay system" evidence="12 13">
    <location>
        <position position="201"/>
    </location>
</feature>
<feature type="region of interest" description="Disordered" evidence="14">
    <location>
        <begin position="164"/>
        <end position="202"/>
    </location>
</feature>
<feature type="compositionally biased region" description="Low complexity" evidence="14">
    <location>
        <begin position="191"/>
        <end position="200"/>
    </location>
</feature>
<keyword evidence="7" id="KW-0865">Zymogen</keyword>
<dbReference type="GO" id="GO:0016486">
    <property type="term" value="P:peptide hormone processing"/>
    <property type="evidence" value="ECO:0007669"/>
    <property type="project" value="TreeGrafter"/>
</dbReference>
<dbReference type="Pfam" id="PF16470">
    <property type="entry name" value="S8_pro-domain"/>
    <property type="match status" value="1"/>
</dbReference>
<feature type="chain" id="PRO_5042921745" description="SPC3" evidence="15">
    <location>
        <begin position="20"/>
        <end position="1684"/>
    </location>
</feature>
<evidence type="ECO:0000256" key="13">
    <source>
        <dbReference type="PROSITE-ProRule" id="PRU01240"/>
    </source>
</evidence>
<dbReference type="Proteomes" id="UP001335648">
    <property type="component" value="Unassembled WGS sequence"/>
</dbReference>
<dbReference type="SUPFAM" id="SSF52743">
    <property type="entry name" value="Subtilisin-like"/>
    <property type="match status" value="1"/>
</dbReference>
<proteinExistence type="inferred from homology"/>
<feature type="active site" description="Charge relay system" evidence="12 13">
    <location>
        <position position="370"/>
    </location>
</feature>
<keyword evidence="18" id="KW-1185">Reference proteome</keyword>
<dbReference type="PROSITE" id="PS51829">
    <property type="entry name" value="P_HOMO_B"/>
    <property type="match status" value="1"/>
</dbReference>
<dbReference type="InterPro" id="IPR034182">
    <property type="entry name" value="Kexin/furin"/>
</dbReference>
<dbReference type="EMBL" id="JAULUE010002065">
    <property type="protein sequence ID" value="KAK5878438.1"/>
    <property type="molecule type" value="Genomic_DNA"/>
</dbReference>
<dbReference type="Pfam" id="PF14843">
    <property type="entry name" value="GF_recep_IV"/>
    <property type="match status" value="1"/>
</dbReference>
<dbReference type="InterPro" id="IPR036852">
    <property type="entry name" value="Peptidase_S8/S53_dom_sf"/>
</dbReference>
<reference evidence="17 18" key="1">
    <citation type="journal article" date="2023" name="Mol. Biol. Evol.">
        <title>Genomics of Secondarily Temperate Adaptation in the Only Non-Antarctic Icefish.</title>
        <authorList>
            <person name="Rivera-Colon A.G."/>
            <person name="Rayamajhi N."/>
            <person name="Minhas B.F."/>
            <person name="Madrigal G."/>
            <person name="Bilyk K.T."/>
            <person name="Yoon V."/>
            <person name="Hune M."/>
            <person name="Gregory S."/>
            <person name="Cheng C.H.C."/>
            <person name="Catchen J.M."/>
        </authorList>
    </citation>
    <scope>NUCLEOTIDE SEQUENCE [LARGE SCALE GENOMIC DNA]</scope>
    <source>
        <strain evidence="17">JC2023a</strain>
    </source>
</reference>
<dbReference type="SUPFAM" id="SSF49785">
    <property type="entry name" value="Galactose-binding domain-like"/>
    <property type="match status" value="1"/>
</dbReference>
<dbReference type="CDD" id="cd04059">
    <property type="entry name" value="Peptidases_S8_Protein_convertases_Kexins_Furin-like"/>
    <property type="match status" value="1"/>
</dbReference>
<dbReference type="Gene3D" id="3.40.50.200">
    <property type="entry name" value="Peptidase S8/S53 domain"/>
    <property type="match status" value="1"/>
</dbReference>
<name>A0AAN8GHH8_9TELE</name>
<dbReference type="InterPro" id="IPR000742">
    <property type="entry name" value="EGF"/>
</dbReference>
<feature type="domain" description="P/Homo B" evidence="16">
    <location>
        <begin position="446"/>
        <end position="578"/>
    </location>
</feature>
<evidence type="ECO:0000256" key="3">
    <source>
        <dbReference type="ARBA" id="ARBA00022685"/>
    </source>
</evidence>
<dbReference type="InterPro" id="IPR023827">
    <property type="entry name" value="Peptidase_S8_Asp-AS"/>
</dbReference>
<dbReference type="PANTHER" id="PTHR42884">
    <property type="entry name" value="PROPROTEIN CONVERTASE SUBTILISIN/KEXIN-RELATED"/>
    <property type="match status" value="1"/>
</dbReference>
<evidence type="ECO:0000313" key="17">
    <source>
        <dbReference type="EMBL" id="KAK5878438.1"/>
    </source>
</evidence>
<keyword evidence="5 13" id="KW-0378">Hydrolase</keyword>
<dbReference type="InterPro" id="IPR015500">
    <property type="entry name" value="Peptidase_S8_subtilisin-rel"/>
</dbReference>
<evidence type="ECO:0000256" key="7">
    <source>
        <dbReference type="ARBA" id="ARBA00023145"/>
    </source>
</evidence>
<dbReference type="Pfam" id="PF00082">
    <property type="entry name" value="Peptidase_S8"/>
    <property type="match status" value="1"/>
</dbReference>
<dbReference type="GO" id="GO:0005802">
    <property type="term" value="C:trans-Golgi network"/>
    <property type="evidence" value="ECO:0007669"/>
    <property type="project" value="TreeGrafter"/>
</dbReference>
<dbReference type="GO" id="GO:0000139">
    <property type="term" value="C:Golgi membrane"/>
    <property type="evidence" value="ECO:0007669"/>
    <property type="project" value="TreeGrafter"/>
</dbReference>
<dbReference type="PRINTS" id="PR00723">
    <property type="entry name" value="SUBTILISIN"/>
</dbReference>
<dbReference type="PROSITE" id="PS51892">
    <property type="entry name" value="SUBTILASE"/>
    <property type="match status" value="1"/>
</dbReference>
<evidence type="ECO:0000256" key="6">
    <source>
        <dbReference type="ARBA" id="ARBA00022825"/>
    </source>
</evidence>
<sequence length="1684" mass="181187">MVHFLFLWMMGALLQVCHATIYTHDWAIRIRGDRECVSRIAEKYGFTNMGQIGDLKSYYSFRHSETAMRSTVSNTQVSVSVATETEVEWLQQQVVLRREETNSRASHVFSVNLKTAQPSNQTLHSDSMWRNPWYHSGMNIAGAWRRGFSGKGVVVSVLDDGIEREHPDLKPNYDPLASRDVIGQDDDPSPNYSNAAASNSHGTQSAGTIAAAAHNSHCTVGVSFRARIGGIRMLDGDVTDTVEAQSLSFRPQYIDIYSASWGPEDDGATLEGPGPLTRLALENGVKNGRMGRGSVFVWSSGGGGLRGDHCSCDGYSSSIYTVSISSSRSEHLEHLEPCTSTLAAADPGGQGMVTLGPQKKSCSRTTADSSLSSSVGAGVIALTLQANPLLTWRDVQHIIVRTSKSHRLPDPDWSVNGAGFRVSHLYGFGLLDAEAMVLEAQRWRRVPAQRSCVQEDPQISRAVFPGSVLTSVFQSSGCSARVVFVEHVVVRLSVDHRRRGDLSITLTSPSGTESKLLDNRPFDDSTEGFAAWELMTTHSWGEPAAGGVDSEDQRLVLGEDGDTRLKEISLVIFGTSGPPYPRHRVRSADTQMDSDLAEEYSGPCDPECNADGCEGPGPQQCVTCSHFFLKFKNSTRTCVSECPRGFWGDRRRCKRCFSSCESCTGSRSDQCTSCLPKHHLTEETNACSASCGEKHYLDHDANVCRKCSESCLKCTSSSVCTECKADTSLQGNRCHQSCSVGYFHDEQGGTCRACDEACATCAGAGVALCSSCADGHLMEEWRCVSSCSDGFYAEEAAGNRVCRRCDASCLTCSGPSGGDCSSCSSGHRLQHGACVLSTACTDGEFLDADGMCAACDAKCLKCTGPRTDDCISCSAARALEEGRCVVQCAKGKYRSGGRCHLCDHTCSTCVEAGPHNCTSCDTDKFSVPRYLNGGVCVDSCPEAFFHSEVSCESCSTRCLLCSSSTRCLHCDTSYYVSDGACSKPDCGEGEVEDPDYDDCMSCEEGCNKCVLYNPKHCLSCTEGFYNFQDGCYKNCPAKTYGVDAEMSCVPCEENCVSCDEHECYWCETDLFLSEGICVPECPDGSYGDEDTNDCEECDPACASCVGPEENDCLSCADGKLLEDGECVSDHELCPVKTFRSEDGACEDCHPSCESCSGEEKTRCATCAKAECVRSAPPGCVQCEDALICKRCQSSRFLQDGGCEKRCVRGYPAGGVCRSCVSGCVSCVKNATHCLSCEEPLLLHRHQCVRACPAEHTARDRECTRCPPPPACSATRWDDAQTVRITTSCTKACVFPTVLRSFLKTRISESVCGATLTVHDVTGPTTTTVTPARTPGPLCSAGPVSLPAPHTLTETLSQKSVKTATPLVSPVRDPSLDPAPAAGRGRGWRVRGWRVRGWRGRGWRGERLEGERLEGERLEGERLEGRCLPANHCSPHQYADLGGGCHLCHKYCLRCSGPGKSHCLSCSQRHLLLNGTCVDKCPVGHYEDASGQNCEPCHPSCQSCVGKHSHECLACRARLFREGKECVETCQQHGHYGNTGSRMCEKCDPSCGECIGGGGDECLSCPPDLIYLRRDGRCLASCPLGYYPDEEPRSCEACHASCRTCSGGAAASCLSCSPGYLLSGGRCESVCDVGLFPVRKDSGHVCVGCDGSCLQCRGPGPANCSMCPPQAILEAGGALSAVLPP</sequence>
<dbReference type="Gene3D" id="2.10.220.10">
    <property type="entry name" value="Hormone Receptor, Insulin-like Growth Factor Receptor 1, Chain A, domain 2"/>
    <property type="match status" value="12"/>
</dbReference>
<feature type="active site" description="Charge relay system" evidence="12 13">
    <location>
        <position position="159"/>
    </location>
</feature>